<dbReference type="OrthoDB" id="1122883at2"/>
<evidence type="ECO:0000313" key="1">
    <source>
        <dbReference type="EMBL" id="RZT97572.1"/>
    </source>
</evidence>
<organism evidence="1 2">
    <name type="scientific">Ancylomarina subtilis</name>
    <dbReference type="NCBI Taxonomy" id="1639035"/>
    <lineage>
        <taxon>Bacteria</taxon>
        <taxon>Pseudomonadati</taxon>
        <taxon>Bacteroidota</taxon>
        <taxon>Bacteroidia</taxon>
        <taxon>Marinilabiliales</taxon>
        <taxon>Marinifilaceae</taxon>
        <taxon>Ancylomarina</taxon>
    </lineage>
</organism>
<evidence type="ECO:0008006" key="3">
    <source>
        <dbReference type="Google" id="ProtNLM"/>
    </source>
</evidence>
<accession>A0A4Q7VMP9</accession>
<dbReference type="Proteomes" id="UP000293562">
    <property type="component" value="Unassembled WGS sequence"/>
</dbReference>
<comment type="caution">
    <text evidence="1">The sequence shown here is derived from an EMBL/GenBank/DDBJ whole genome shotgun (WGS) entry which is preliminary data.</text>
</comment>
<keyword evidence="2" id="KW-1185">Reference proteome</keyword>
<sequence length="124" mass="14475">MNDKFKFEFDSETSILYKNYYGLITVEDIISSWEQAINNKLIPNHVKGFILDFRKSTFDFEVSRYIEISNFYKKYLHVFGGSKIALITVDPKDLVIPVLFQAKEDGYKSKPFSTLEAARDWILA</sequence>
<proteinExistence type="predicted"/>
<evidence type="ECO:0000313" key="2">
    <source>
        <dbReference type="Proteomes" id="UP000293562"/>
    </source>
</evidence>
<name>A0A4Q7VMP9_9BACT</name>
<reference evidence="1 2" key="1">
    <citation type="submission" date="2019-02" db="EMBL/GenBank/DDBJ databases">
        <title>Genomic Encyclopedia of Type Strains, Phase IV (KMG-IV): sequencing the most valuable type-strain genomes for metagenomic binning, comparative biology and taxonomic classification.</title>
        <authorList>
            <person name="Goeker M."/>
        </authorList>
    </citation>
    <scope>NUCLEOTIDE SEQUENCE [LARGE SCALE GENOMIC DNA]</scope>
    <source>
        <strain evidence="1 2">DSM 28825</strain>
    </source>
</reference>
<dbReference type="RefSeq" id="WP_130307580.1">
    <property type="nucleotide sequence ID" value="NZ_SHKN01000001.1"/>
</dbReference>
<protein>
    <recommendedName>
        <fullName evidence="3">SpoIIAA-like protein</fullName>
    </recommendedName>
</protein>
<gene>
    <name evidence="1" type="ORF">EV201_2245</name>
</gene>
<dbReference type="AlphaFoldDB" id="A0A4Q7VMP9"/>
<dbReference type="EMBL" id="SHKN01000001">
    <property type="protein sequence ID" value="RZT97572.1"/>
    <property type="molecule type" value="Genomic_DNA"/>
</dbReference>